<dbReference type="GO" id="GO:0016491">
    <property type="term" value="F:oxidoreductase activity"/>
    <property type="evidence" value="ECO:0007669"/>
    <property type="project" value="UniProtKB-KW"/>
</dbReference>
<dbReference type="InterPro" id="IPR036257">
    <property type="entry name" value="Cyt_c_oxidase_su2_TM_sf"/>
</dbReference>
<accession>A0A518DYU0</accession>
<dbReference type="Gene3D" id="2.60.40.420">
    <property type="entry name" value="Cupredoxins - blue copper proteins"/>
    <property type="match status" value="1"/>
</dbReference>
<evidence type="ECO:0000256" key="8">
    <source>
        <dbReference type="ARBA" id="ARBA00022982"/>
    </source>
</evidence>
<dbReference type="InterPro" id="IPR008972">
    <property type="entry name" value="Cupredoxin"/>
</dbReference>
<evidence type="ECO:0000256" key="6">
    <source>
        <dbReference type="ARBA" id="ARBA00022723"/>
    </source>
</evidence>
<dbReference type="EC" id="7.1.1.9" evidence="14"/>
<dbReference type="PROSITE" id="PS00078">
    <property type="entry name" value="COX2"/>
    <property type="match status" value="1"/>
</dbReference>
<keyword evidence="19" id="KW-1185">Reference proteome</keyword>
<dbReference type="InterPro" id="IPR011759">
    <property type="entry name" value="Cyt_c_oxidase_su2_TM_dom"/>
</dbReference>
<comment type="catalytic activity">
    <reaction evidence="14">
        <text>4 Fe(II)-[cytochrome c] + O2 + 8 H(+)(in) = 4 Fe(III)-[cytochrome c] + 2 H2O + 4 H(+)(out)</text>
        <dbReference type="Rhea" id="RHEA:11436"/>
        <dbReference type="Rhea" id="RHEA-COMP:10350"/>
        <dbReference type="Rhea" id="RHEA-COMP:14399"/>
        <dbReference type="ChEBI" id="CHEBI:15377"/>
        <dbReference type="ChEBI" id="CHEBI:15378"/>
        <dbReference type="ChEBI" id="CHEBI:15379"/>
        <dbReference type="ChEBI" id="CHEBI:29033"/>
        <dbReference type="ChEBI" id="CHEBI:29034"/>
        <dbReference type="EC" id="7.1.1.9"/>
    </reaction>
</comment>
<dbReference type="InterPro" id="IPR001505">
    <property type="entry name" value="Copper_CuA"/>
</dbReference>
<keyword evidence="11 15" id="KW-0472">Membrane</keyword>
<dbReference type="AlphaFoldDB" id="A0A518DYU0"/>
<proteinExistence type="inferred from homology"/>
<evidence type="ECO:0000256" key="2">
    <source>
        <dbReference type="ARBA" id="ARBA00007866"/>
    </source>
</evidence>
<dbReference type="GO" id="GO:0042773">
    <property type="term" value="P:ATP synthesis coupled electron transport"/>
    <property type="evidence" value="ECO:0007669"/>
    <property type="project" value="TreeGrafter"/>
</dbReference>
<evidence type="ECO:0000256" key="7">
    <source>
        <dbReference type="ARBA" id="ARBA00022967"/>
    </source>
</evidence>
<organism evidence="18 19">
    <name type="scientific">Lignipirellula cremea</name>
    <dbReference type="NCBI Taxonomy" id="2528010"/>
    <lineage>
        <taxon>Bacteria</taxon>
        <taxon>Pseudomonadati</taxon>
        <taxon>Planctomycetota</taxon>
        <taxon>Planctomycetia</taxon>
        <taxon>Pirellulales</taxon>
        <taxon>Pirellulaceae</taxon>
        <taxon>Lignipirellula</taxon>
    </lineage>
</organism>
<evidence type="ECO:0000256" key="14">
    <source>
        <dbReference type="RuleBase" id="RU004024"/>
    </source>
</evidence>
<evidence type="ECO:0000256" key="5">
    <source>
        <dbReference type="ARBA" id="ARBA00022692"/>
    </source>
</evidence>
<keyword evidence="8 13" id="KW-0249">Electron transport</keyword>
<dbReference type="GO" id="GO:0005507">
    <property type="term" value="F:copper ion binding"/>
    <property type="evidence" value="ECO:0007669"/>
    <property type="project" value="InterPro"/>
</dbReference>
<dbReference type="PANTHER" id="PTHR22888">
    <property type="entry name" value="CYTOCHROME C OXIDASE, SUBUNIT II"/>
    <property type="match status" value="1"/>
</dbReference>
<dbReference type="Pfam" id="PF02790">
    <property type="entry name" value="COX2_TM"/>
    <property type="match status" value="1"/>
</dbReference>
<dbReference type="NCBIfam" id="TIGR02866">
    <property type="entry name" value="CoxB"/>
    <property type="match status" value="1"/>
</dbReference>
<comment type="function">
    <text evidence="12 14">Subunits I and II form the functional core of the enzyme complex. Electrons originating in cytochrome c are transferred via heme a and Cu(A) to the binuclear center formed by heme a3 and Cu(B).</text>
</comment>
<keyword evidence="3 13" id="KW-0813">Transport</keyword>
<evidence type="ECO:0000256" key="10">
    <source>
        <dbReference type="ARBA" id="ARBA00023008"/>
    </source>
</evidence>
<keyword evidence="4 13" id="KW-0679">Respiratory chain</keyword>
<evidence type="ECO:0000256" key="11">
    <source>
        <dbReference type="ARBA" id="ARBA00023136"/>
    </source>
</evidence>
<evidence type="ECO:0000313" key="19">
    <source>
        <dbReference type="Proteomes" id="UP000317648"/>
    </source>
</evidence>
<evidence type="ECO:0000259" key="16">
    <source>
        <dbReference type="PROSITE" id="PS50857"/>
    </source>
</evidence>
<dbReference type="SUPFAM" id="SSF49503">
    <property type="entry name" value="Cupredoxins"/>
    <property type="match status" value="1"/>
</dbReference>
<dbReference type="PROSITE" id="PS50999">
    <property type="entry name" value="COX2_TM"/>
    <property type="match status" value="1"/>
</dbReference>
<gene>
    <name evidence="18" type="primary">ctaC_1</name>
    <name evidence="18" type="ORF">Pla8534_48350</name>
</gene>
<feature type="domain" description="Cytochrome oxidase subunit II transmembrane region profile" evidence="17">
    <location>
        <begin position="28"/>
        <end position="125"/>
    </location>
</feature>
<keyword evidence="9 15" id="KW-1133">Transmembrane helix</keyword>
<protein>
    <recommendedName>
        <fullName evidence="14">Cytochrome c oxidase subunit 2</fullName>
        <ecNumber evidence="14">7.1.1.9</ecNumber>
    </recommendedName>
</protein>
<evidence type="ECO:0000256" key="3">
    <source>
        <dbReference type="ARBA" id="ARBA00022448"/>
    </source>
</evidence>
<dbReference type="PROSITE" id="PS50857">
    <property type="entry name" value="COX2_CUA"/>
    <property type="match status" value="1"/>
</dbReference>
<evidence type="ECO:0000259" key="17">
    <source>
        <dbReference type="PROSITE" id="PS50999"/>
    </source>
</evidence>
<dbReference type="InterPro" id="IPR014222">
    <property type="entry name" value="Cyt_c_oxidase_su2"/>
</dbReference>
<evidence type="ECO:0000256" key="4">
    <source>
        <dbReference type="ARBA" id="ARBA00022660"/>
    </source>
</evidence>
<keyword evidence="10 14" id="KW-0186">Copper</keyword>
<evidence type="ECO:0000256" key="1">
    <source>
        <dbReference type="ARBA" id="ARBA00004141"/>
    </source>
</evidence>
<dbReference type="Proteomes" id="UP000317648">
    <property type="component" value="Chromosome"/>
</dbReference>
<comment type="subcellular location">
    <subcellularLocation>
        <location evidence="13">Cell membrane</location>
        <topology evidence="13">Multi-pass membrane protein</topology>
    </subcellularLocation>
    <subcellularLocation>
        <location evidence="1">Membrane</location>
        <topology evidence="1">Multi-pass membrane protein</topology>
    </subcellularLocation>
</comment>
<feature type="domain" description="Cytochrome oxidase subunit II copper A binding" evidence="16">
    <location>
        <begin position="136"/>
        <end position="256"/>
    </location>
</feature>
<name>A0A518DYU0_9BACT</name>
<feature type="transmembrane region" description="Helical" evidence="15">
    <location>
        <begin position="97"/>
        <end position="119"/>
    </location>
</feature>
<dbReference type="KEGG" id="lcre:Pla8534_48350"/>
<comment type="cofactor">
    <cofactor evidence="14">
        <name>Cu cation</name>
        <dbReference type="ChEBI" id="CHEBI:23378"/>
    </cofactor>
    <text evidence="14">Binds a copper A center.</text>
</comment>
<dbReference type="SUPFAM" id="SSF81464">
    <property type="entry name" value="Cytochrome c oxidase subunit II-like, transmembrane region"/>
    <property type="match status" value="1"/>
</dbReference>
<feature type="transmembrane region" description="Helical" evidence="15">
    <location>
        <begin position="51"/>
        <end position="77"/>
    </location>
</feature>
<keyword evidence="5 13" id="KW-0812">Transmembrane</keyword>
<dbReference type="EMBL" id="CP036433">
    <property type="protein sequence ID" value="QDU97010.1"/>
    <property type="molecule type" value="Genomic_DNA"/>
</dbReference>
<dbReference type="GO" id="GO:0005886">
    <property type="term" value="C:plasma membrane"/>
    <property type="evidence" value="ECO:0007669"/>
    <property type="project" value="UniProtKB-SubCell"/>
</dbReference>
<sequence length="272" mass="31362">MSGTRWWTIPFLLVPILGVAVFVMAIADIWPFERHWLPLNINENGRVIDSLFMFILVLTGIIFIGTSMALFWVLWRYDAARNADPVQFTHGSHTLEVVWSILPAAVLLFIAIYQMNAWADAKLRRPTEMLNGEEAPQRPLALVTGRQFEWRITYAGADGEIGTEDDLFTVNDLHVPLDEEVVLQIESEDVLHSFFLPNMRTKQDVVPGMRQFTWFKANRSGVYDIVCAELCGWGHYKMRGRLTVEPREKFDIWMADALQEQNRSSFVKPEEE</sequence>
<evidence type="ECO:0000256" key="15">
    <source>
        <dbReference type="SAM" id="Phobius"/>
    </source>
</evidence>
<keyword evidence="7" id="KW-1278">Translocase</keyword>
<dbReference type="GO" id="GO:0004129">
    <property type="term" value="F:cytochrome-c oxidase activity"/>
    <property type="evidence" value="ECO:0007669"/>
    <property type="project" value="UniProtKB-EC"/>
</dbReference>
<dbReference type="Gene3D" id="1.10.287.90">
    <property type="match status" value="1"/>
</dbReference>
<evidence type="ECO:0000256" key="13">
    <source>
        <dbReference type="RuleBase" id="RU000456"/>
    </source>
</evidence>
<dbReference type="PRINTS" id="PR01166">
    <property type="entry name" value="CYCOXIDASEII"/>
</dbReference>
<reference evidence="18 19" key="1">
    <citation type="submission" date="2019-02" db="EMBL/GenBank/DDBJ databases">
        <title>Deep-cultivation of Planctomycetes and their phenomic and genomic characterization uncovers novel biology.</title>
        <authorList>
            <person name="Wiegand S."/>
            <person name="Jogler M."/>
            <person name="Boedeker C."/>
            <person name="Pinto D."/>
            <person name="Vollmers J."/>
            <person name="Rivas-Marin E."/>
            <person name="Kohn T."/>
            <person name="Peeters S.H."/>
            <person name="Heuer A."/>
            <person name="Rast P."/>
            <person name="Oberbeckmann S."/>
            <person name="Bunk B."/>
            <person name="Jeske O."/>
            <person name="Meyerdierks A."/>
            <person name="Storesund J.E."/>
            <person name="Kallscheuer N."/>
            <person name="Luecker S."/>
            <person name="Lage O.M."/>
            <person name="Pohl T."/>
            <person name="Merkel B.J."/>
            <person name="Hornburger P."/>
            <person name="Mueller R.-W."/>
            <person name="Bruemmer F."/>
            <person name="Labrenz M."/>
            <person name="Spormann A.M."/>
            <person name="Op den Camp H."/>
            <person name="Overmann J."/>
            <person name="Amann R."/>
            <person name="Jetten M.S.M."/>
            <person name="Mascher T."/>
            <person name="Medema M.H."/>
            <person name="Devos D.P."/>
            <person name="Kaster A.-K."/>
            <person name="Ovreas L."/>
            <person name="Rohde M."/>
            <person name="Galperin M.Y."/>
            <person name="Jogler C."/>
        </authorList>
    </citation>
    <scope>NUCLEOTIDE SEQUENCE [LARGE SCALE GENOMIC DNA]</scope>
    <source>
        <strain evidence="18 19">Pla85_3_4</strain>
    </source>
</reference>
<dbReference type="RefSeq" id="WP_231756386.1">
    <property type="nucleotide sequence ID" value="NZ_CP036433.1"/>
</dbReference>
<evidence type="ECO:0000256" key="12">
    <source>
        <dbReference type="ARBA" id="ARBA00024688"/>
    </source>
</evidence>
<evidence type="ECO:0000313" key="18">
    <source>
        <dbReference type="EMBL" id="QDU97010.1"/>
    </source>
</evidence>
<feature type="transmembrane region" description="Helical" evidence="15">
    <location>
        <begin position="6"/>
        <end position="30"/>
    </location>
</feature>
<dbReference type="Pfam" id="PF00116">
    <property type="entry name" value="COX2"/>
    <property type="match status" value="1"/>
</dbReference>
<evidence type="ECO:0000256" key="9">
    <source>
        <dbReference type="ARBA" id="ARBA00022989"/>
    </source>
</evidence>
<dbReference type="InterPro" id="IPR002429">
    <property type="entry name" value="CcO_II-like_C"/>
</dbReference>
<keyword evidence="18" id="KW-0560">Oxidoreductase</keyword>
<keyword evidence="6 14" id="KW-0479">Metal-binding</keyword>
<dbReference type="InterPro" id="IPR045187">
    <property type="entry name" value="CcO_II"/>
</dbReference>
<dbReference type="PANTHER" id="PTHR22888:SF9">
    <property type="entry name" value="CYTOCHROME C OXIDASE SUBUNIT 2"/>
    <property type="match status" value="1"/>
</dbReference>
<comment type="similarity">
    <text evidence="2 13">Belongs to the cytochrome c oxidase subunit 2 family.</text>
</comment>